<dbReference type="Pfam" id="PF19440">
    <property type="entry name" value="TTC7_N"/>
    <property type="match status" value="1"/>
</dbReference>
<reference evidence="3 4" key="1">
    <citation type="submission" date="2024-05" db="EMBL/GenBank/DDBJ databases">
        <title>Genome sequencing and assembly of Indian major carp, Cirrhinus mrigala (Hamilton, 1822).</title>
        <authorList>
            <person name="Mohindra V."/>
            <person name="Chowdhury L.M."/>
            <person name="Lal K."/>
            <person name="Jena J.K."/>
        </authorList>
    </citation>
    <scope>NUCLEOTIDE SEQUENCE [LARGE SCALE GENOMIC DNA]</scope>
    <source>
        <strain evidence="3">CM1030</strain>
        <tissue evidence="3">Blood</tissue>
    </source>
</reference>
<proteinExistence type="predicted"/>
<dbReference type="InterPro" id="IPR045819">
    <property type="entry name" value="TTC7_N"/>
</dbReference>
<keyword evidence="4" id="KW-1185">Reference proteome</keyword>
<comment type="caution">
    <text evidence="3">The sequence shown here is derived from an EMBL/GenBank/DDBJ whole genome shotgun (WGS) entry which is preliminary data.</text>
</comment>
<organism evidence="3 4">
    <name type="scientific">Cirrhinus mrigala</name>
    <name type="common">Mrigala</name>
    <dbReference type="NCBI Taxonomy" id="683832"/>
    <lineage>
        <taxon>Eukaryota</taxon>
        <taxon>Metazoa</taxon>
        <taxon>Chordata</taxon>
        <taxon>Craniata</taxon>
        <taxon>Vertebrata</taxon>
        <taxon>Euteleostomi</taxon>
        <taxon>Actinopterygii</taxon>
        <taxon>Neopterygii</taxon>
        <taxon>Teleostei</taxon>
        <taxon>Ostariophysi</taxon>
        <taxon>Cypriniformes</taxon>
        <taxon>Cyprinidae</taxon>
        <taxon>Labeoninae</taxon>
        <taxon>Labeonini</taxon>
        <taxon>Cirrhinus</taxon>
    </lineage>
</organism>
<accession>A0ABD0PTY3</accession>
<feature type="region of interest" description="Disordered" evidence="1">
    <location>
        <begin position="16"/>
        <end position="52"/>
    </location>
</feature>
<name>A0ABD0PTY3_CIRMR</name>
<gene>
    <name evidence="3" type="ORF">M9458_026397</name>
</gene>
<dbReference type="Proteomes" id="UP001529510">
    <property type="component" value="Unassembled WGS sequence"/>
</dbReference>
<feature type="non-terminal residue" evidence="3">
    <location>
        <position position="52"/>
    </location>
</feature>
<feature type="domain" description="Tetratricopeptide repeat protein 7 N-terminal" evidence="2">
    <location>
        <begin position="1"/>
        <end position="51"/>
    </location>
</feature>
<evidence type="ECO:0000313" key="4">
    <source>
        <dbReference type="Proteomes" id="UP001529510"/>
    </source>
</evidence>
<dbReference type="EMBL" id="JAMKFB020000013">
    <property type="protein sequence ID" value="KAL0177503.1"/>
    <property type="molecule type" value="Genomic_DNA"/>
</dbReference>
<evidence type="ECO:0000256" key="1">
    <source>
        <dbReference type="SAM" id="MobiDB-lite"/>
    </source>
</evidence>
<evidence type="ECO:0000313" key="3">
    <source>
        <dbReference type="EMBL" id="KAL0177503.1"/>
    </source>
</evidence>
<protein>
    <recommendedName>
        <fullName evidence="2">Tetratricopeptide repeat protein 7 N-terminal domain-containing protein</fullName>
    </recommendedName>
</protein>
<dbReference type="AlphaFoldDB" id="A0ABD0PTY3"/>
<evidence type="ECO:0000259" key="2">
    <source>
        <dbReference type="Pfam" id="PF19440"/>
    </source>
</evidence>
<feature type="compositionally biased region" description="Basic and acidic residues" evidence="1">
    <location>
        <begin position="26"/>
        <end position="36"/>
    </location>
</feature>
<feature type="non-terminal residue" evidence="3">
    <location>
        <position position="1"/>
    </location>
</feature>
<sequence length="52" mass="5721">LAEVLLGSVCEDAYWGPLSPPPPGWLKREGSTHPKDAIYPSSRPPQRYNTEG</sequence>